<sequence length="59" mass="6695">MSYAVEAKIFNSGQIVARVRPARTDDMEGCTETRTCDVWIDLFDDLSEAEGFKKSYTRA</sequence>
<evidence type="ECO:0000313" key="1">
    <source>
        <dbReference type="EMBL" id="BCJ98081.1"/>
    </source>
</evidence>
<proteinExistence type="predicted"/>
<evidence type="ECO:0000313" key="2">
    <source>
        <dbReference type="Proteomes" id="UP000515703"/>
    </source>
</evidence>
<gene>
    <name evidence="1" type="ORF">bsdcttw_11220</name>
</gene>
<reference evidence="1 2" key="1">
    <citation type="submission" date="2020-08" db="EMBL/GenBank/DDBJ databases">
        <title>Draft genome sequencing of an Anaerocolumna strain isolated from anoxic soil subjected to BSD treatment.</title>
        <authorList>
            <person name="Uek A."/>
            <person name="Tonouchi A."/>
        </authorList>
    </citation>
    <scope>NUCLEOTIDE SEQUENCE [LARGE SCALE GENOMIC DNA]</scope>
    <source>
        <strain evidence="1 2">CTTW</strain>
    </source>
</reference>
<dbReference type="EMBL" id="AP023368">
    <property type="protein sequence ID" value="BCJ98081.1"/>
    <property type="molecule type" value="Genomic_DNA"/>
</dbReference>
<organism evidence="1 2">
    <name type="scientific">Anaerocolumna chitinilytica</name>
    <dbReference type="NCBI Taxonomy" id="1727145"/>
    <lineage>
        <taxon>Bacteria</taxon>
        <taxon>Bacillati</taxon>
        <taxon>Bacillota</taxon>
        <taxon>Clostridia</taxon>
        <taxon>Lachnospirales</taxon>
        <taxon>Lachnospiraceae</taxon>
        <taxon>Anaerocolumna</taxon>
    </lineage>
</organism>
<protein>
    <submittedName>
        <fullName evidence="1">Uncharacterized protein</fullName>
    </submittedName>
</protein>
<name>A0A7I8DLB2_9FIRM</name>
<accession>A0A7I8DLB2</accession>
<keyword evidence="2" id="KW-1185">Reference proteome</keyword>
<dbReference type="Proteomes" id="UP000515703">
    <property type="component" value="Chromosome"/>
</dbReference>
<dbReference type="KEGG" id="acht:bsdcttw_11220"/>
<dbReference type="AlphaFoldDB" id="A0A7I8DLB2"/>
<reference evidence="1 2" key="2">
    <citation type="submission" date="2020-08" db="EMBL/GenBank/DDBJ databases">
        <authorList>
            <person name="Ueki A."/>
            <person name="Tonouchi A."/>
        </authorList>
    </citation>
    <scope>NUCLEOTIDE SEQUENCE [LARGE SCALE GENOMIC DNA]</scope>
    <source>
        <strain evidence="1 2">CTTW</strain>
    </source>
</reference>
<dbReference type="RefSeq" id="WP_185258435.1">
    <property type="nucleotide sequence ID" value="NZ_AP023368.1"/>
</dbReference>